<protein>
    <recommendedName>
        <fullName evidence="4">DUF5642 domain-containing protein</fullName>
    </recommendedName>
</protein>
<gene>
    <name evidence="2" type="ORF">GCM10011489_12550</name>
</gene>
<evidence type="ECO:0000256" key="1">
    <source>
        <dbReference type="SAM" id="SignalP"/>
    </source>
</evidence>
<keyword evidence="3" id="KW-1185">Reference proteome</keyword>
<dbReference type="AlphaFoldDB" id="A0A916T2D4"/>
<feature type="chain" id="PRO_5036788913" description="DUF5642 domain-containing protein" evidence="1">
    <location>
        <begin position="26"/>
        <end position="243"/>
    </location>
</feature>
<dbReference type="EMBL" id="BMGC01000006">
    <property type="protein sequence ID" value="GGB25875.1"/>
    <property type="molecule type" value="Genomic_DNA"/>
</dbReference>
<organism evidence="2 3">
    <name type="scientific">Gordonia jinhuaensis</name>
    <dbReference type="NCBI Taxonomy" id="1517702"/>
    <lineage>
        <taxon>Bacteria</taxon>
        <taxon>Bacillati</taxon>
        <taxon>Actinomycetota</taxon>
        <taxon>Actinomycetes</taxon>
        <taxon>Mycobacteriales</taxon>
        <taxon>Gordoniaceae</taxon>
        <taxon>Gordonia</taxon>
    </lineage>
</organism>
<reference evidence="2" key="1">
    <citation type="journal article" date="2014" name="Int. J. Syst. Evol. Microbiol.">
        <title>Complete genome sequence of Corynebacterium casei LMG S-19264T (=DSM 44701T), isolated from a smear-ripened cheese.</title>
        <authorList>
            <consortium name="US DOE Joint Genome Institute (JGI-PGF)"/>
            <person name="Walter F."/>
            <person name="Albersmeier A."/>
            <person name="Kalinowski J."/>
            <person name="Ruckert C."/>
        </authorList>
    </citation>
    <scope>NUCLEOTIDE SEQUENCE</scope>
    <source>
        <strain evidence="2">CGMCC 1.12827</strain>
    </source>
</reference>
<accession>A0A916T2D4</accession>
<evidence type="ECO:0008006" key="4">
    <source>
        <dbReference type="Google" id="ProtNLM"/>
    </source>
</evidence>
<evidence type="ECO:0000313" key="2">
    <source>
        <dbReference type="EMBL" id="GGB25875.1"/>
    </source>
</evidence>
<name>A0A916T2D4_9ACTN</name>
<reference evidence="2" key="2">
    <citation type="submission" date="2020-09" db="EMBL/GenBank/DDBJ databases">
        <authorList>
            <person name="Sun Q."/>
            <person name="Zhou Y."/>
        </authorList>
    </citation>
    <scope>NUCLEOTIDE SEQUENCE</scope>
    <source>
        <strain evidence="2">CGMCC 1.12827</strain>
    </source>
</reference>
<evidence type="ECO:0000313" key="3">
    <source>
        <dbReference type="Proteomes" id="UP000621454"/>
    </source>
</evidence>
<dbReference type="Proteomes" id="UP000621454">
    <property type="component" value="Unassembled WGS sequence"/>
</dbReference>
<feature type="signal peptide" evidence="1">
    <location>
        <begin position="1"/>
        <end position="25"/>
    </location>
</feature>
<dbReference type="RefSeq" id="WP_188585730.1">
    <property type="nucleotide sequence ID" value="NZ_BMGC01000006.1"/>
</dbReference>
<sequence length="243" mass="24718">MSSLRCARRLWLPFALVVAIAPAAACERQVSGSAVAGGADLTVVGSTGSAAPSDDPGSGLQSRSLRVDEFPAGYSAAQIPAAQAPNLLNDLTGARPGATTAPAGCLPDSLDPTKAVVLDALSPSGDAHLSVVTATVDSPLATVADQARRCPRYTVTSGSTRTSVVTTMLPPAPVTSQESIALRREVHQLSAPTQPVTTSTILIAQNNGIRVYAAYVGTGASATPDGQALDEVFTKAVKRSRGQ</sequence>
<keyword evidence="1" id="KW-0732">Signal</keyword>
<comment type="caution">
    <text evidence="2">The sequence shown here is derived from an EMBL/GenBank/DDBJ whole genome shotgun (WGS) entry which is preliminary data.</text>
</comment>
<proteinExistence type="predicted"/>